<protein>
    <recommendedName>
        <fullName evidence="4">Haemolysin-type calcium binding-related domain-containing protein</fullName>
    </recommendedName>
</protein>
<comment type="caution">
    <text evidence="2">The sequence shown here is derived from an EMBL/GenBank/DDBJ whole genome shotgun (WGS) entry which is preliminary data.</text>
</comment>
<dbReference type="PANTHER" id="PTHR39431:SF1">
    <property type="entry name" value="FRPA_C-RELATED PROTEIN"/>
    <property type="match status" value="1"/>
</dbReference>
<evidence type="ECO:0000313" key="2">
    <source>
        <dbReference type="EMBL" id="PSM52672.1"/>
    </source>
</evidence>
<gene>
    <name evidence="2" type="ORF">CQ405_02770</name>
</gene>
<dbReference type="Proteomes" id="UP000240535">
    <property type="component" value="Unassembled WGS sequence"/>
</dbReference>
<name>A0A2P8R2F5_9BACT</name>
<dbReference type="EMBL" id="PDHH01000002">
    <property type="protein sequence ID" value="PSM52672.1"/>
    <property type="molecule type" value="Genomic_DNA"/>
</dbReference>
<sequence length="508" mass="57445">MSSIKQHLSDFANGFVDTFVGAPYAFGDFLARISGFRDWQENNKSVIPNLNSNYHQEQAINEMKIIYHALNNTKSIKILGDHLLNDIKTRPFYYLGGFLTTRGMEKTIPNKAGKITYKGSIVIAKADNAIHELLEDNKAFYDIINNALKNSNSTIDDFTNFTKNPIILPNPFGTISGNGFNFNDYLNQYFNPFISPTIYDPLVLDLDGDGIETLSLKDGVYFDHNGDGVKFKSSWVDKDDGLLVIDKNSNGIVDNGNELFGNFSKLNSSNHLAINGFHSLKEYDTNSDSIIDINDEEFLNLKVWQDKNSDGISQSDELKTLDELGIKYLNTNFTNETKNIDKDNTLEFSSTYTKTDKTNLKLADINFKVDTTSSMHKEKLNLTDEENKRANIKGYGFLRDLKEAATLSTNLAKTLDEYTIANTKEEQLNLIQTLIKEYSNTANKANNYELKRANLINNDLVEVKILNLVSSLGNSNLEIRDKNKIYKDIKELSLKASDDRFKVLNSMK</sequence>
<proteinExistence type="predicted"/>
<evidence type="ECO:0008006" key="4">
    <source>
        <dbReference type="Google" id="ProtNLM"/>
    </source>
</evidence>
<dbReference type="OrthoDB" id="5363753at2"/>
<accession>A0A2P8R2F5</accession>
<dbReference type="RefSeq" id="WP_106870396.1">
    <property type="nucleotide sequence ID" value="NZ_CP053841.1"/>
</dbReference>
<dbReference type="PANTHER" id="PTHR39431">
    <property type="entry name" value="FRPA/C-RELATED PROTEIN"/>
    <property type="match status" value="1"/>
</dbReference>
<feature type="coiled-coil region" evidence="1">
    <location>
        <begin position="431"/>
        <end position="458"/>
    </location>
</feature>
<evidence type="ECO:0000313" key="3">
    <source>
        <dbReference type="Proteomes" id="UP000240535"/>
    </source>
</evidence>
<reference evidence="3" key="1">
    <citation type="submission" date="2017-10" db="EMBL/GenBank/DDBJ databases">
        <title>Campylobacter species from seals.</title>
        <authorList>
            <person name="Gilbert M.J."/>
            <person name="Zomer A.L."/>
            <person name="Timmerman A.J."/>
            <person name="Duim B."/>
            <person name="Wagenaar J.A."/>
        </authorList>
    </citation>
    <scope>NUCLEOTIDE SEQUENCE [LARGE SCALE GENOMIC DNA]</scope>
    <source>
        <strain evidence="3">17S00004-5</strain>
    </source>
</reference>
<organism evidence="2 3">
    <name type="scientific">Campylobacter blaseri</name>
    <dbReference type="NCBI Taxonomy" id="2042961"/>
    <lineage>
        <taxon>Bacteria</taxon>
        <taxon>Pseudomonadati</taxon>
        <taxon>Campylobacterota</taxon>
        <taxon>Epsilonproteobacteria</taxon>
        <taxon>Campylobacterales</taxon>
        <taxon>Campylobacteraceae</taxon>
        <taxon>Campylobacter</taxon>
    </lineage>
</organism>
<dbReference type="AlphaFoldDB" id="A0A2P8R2F5"/>
<keyword evidence="3" id="KW-1185">Reference proteome</keyword>
<evidence type="ECO:0000256" key="1">
    <source>
        <dbReference type="SAM" id="Coils"/>
    </source>
</evidence>
<keyword evidence="1" id="KW-0175">Coiled coil</keyword>